<gene>
    <name evidence="2" type="ORF">KKC1_17980</name>
</gene>
<evidence type="ECO:0000313" key="2">
    <source>
        <dbReference type="EMBL" id="GAW92647.1"/>
    </source>
</evidence>
<feature type="transmembrane region" description="Helical" evidence="1">
    <location>
        <begin position="12"/>
        <end position="34"/>
    </location>
</feature>
<protein>
    <submittedName>
        <fullName evidence="2">Uncharacterized protein</fullName>
    </submittedName>
</protein>
<keyword evidence="1" id="KW-0812">Transmembrane</keyword>
<sequence length="60" mass="6596">MAEFFSKYGSWILIGALLIAIKIWELVFQVGVYLGTLDSVINPPTLAAGLFGFPCSFGRR</sequence>
<proteinExistence type="predicted"/>
<keyword evidence="1" id="KW-0472">Membrane</keyword>
<evidence type="ECO:0000256" key="1">
    <source>
        <dbReference type="SAM" id="Phobius"/>
    </source>
</evidence>
<reference evidence="3" key="1">
    <citation type="journal article" date="2017" name="Appl. Environ. Microbiol.">
        <title>Genomic analysis of Calderihabitans maritimus KKC1, a thermophilic hydrogenogenic carboxydotrophic bacterium isolated from marine sediment.</title>
        <authorList>
            <person name="Omae K."/>
            <person name="Yoneda Y."/>
            <person name="Fukuyama Y."/>
            <person name="Yoshida T."/>
            <person name="Sako Y."/>
        </authorList>
    </citation>
    <scope>NUCLEOTIDE SEQUENCE [LARGE SCALE GENOMIC DNA]</scope>
    <source>
        <strain evidence="3">KKC1</strain>
    </source>
</reference>
<dbReference type="AlphaFoldDB" id="A0A1Z5HTH9"/>
<dbReference type="EMBL" id="BDGJ01000088">
    <property type="protein sequence ID" value="GAW92647.1"/>
    <property type="molecule type" value="Genomic_DNA"/>
</dbReference>
<accession>A0A1Z5HTH9</accession>
<name>A0A1Z5HTH9_9FIRM</name>
<dbReference type="RefSeq" id="WP_088553951.1">
    <property type="nucleotide sequence ID" value="NZ_BDGJ01000088.1"/>
</dbReference>
<dbReference type="Proteomes" id="UP000197032">
    <property type="component" value="Unassembled WGS sequence"/>
</dbReference>
<organism evidence="2 3">
    <name type="scientific">Calderihabitans maritimus</name>
    <dbReference type="NCBI Taxonomy" id="1246530"/>
    <lineage>
        <taxon>Bacteria</taxon>
        <taxon>Bacillati</taxon>
        <taxon>Bacillota</taxon>
        <taxon>Clostridia</taxon>
        <taxon>Neomoorellales</taxon>
        <taxon>Calderihabitantaceae</taxon>
        <taxon>Calderihabitans</taxon>
    </lineage>
</organism>
<keyword evidence="3" id="KW-1185">Reference proteome</keyword>
<comment type="caution">
    <text evidence="2">The sequence shown here is derived from an EMBL/GenBank/DDBJ whole genome shotgun (WGS) entry which is preliminary data.</text>
</comment>
<keyword evidence="1" id="KW-1133">Transmembrane helix</keyword>
<evidence type="ECO:0000313" key="3">
    <source>
        <dbReference type="Proteomes" id="UP000197032"/>
    </source>
</evidence>